<proteinExistence type="predicted"/>
<dbReference type="InterPro" id="IPR001387">
    <property type="entry name" value="Cro/C1-type_HTH"/>
</dbReference>
<keyword evidence="3" id="KW-1185">Reference proteome</keyword>
<dbReference type="Gene3D" id="1.10.260.40">
    <property type="entry name" value="lambda repressor-like DNA-binding domains"/>
    <property type="match status" value="1"/>
</dbReference>
<dbReference type="Proteomes" id="UP000759529">
    <property type="component" value="Unassembled WGS sequence"/>
</dbReference>
<reference evidence="2 3" key="1">
    <citation type="submission" date="2021-02" db="EMBL/GenBank/DDBJ databases">
        <authorList>
            <person name="Jung H.S."/>
            <person name="Chun B.H."/>
            <person name="Jeon C.O."/>
        </authorList>
    </citation>
    <scope>NUCLEOTIDE SEQUENCE [LARGE SCALE GENOMIC DNA]</scope>
    <source>
        <strain evidence="2 3">LMG 25203</strain>
    </source>
</reference>
<dbReference type="RefSeq" id="WP_187656876.1">
    <property type="nucleotide sequence ID" value="NZ_JACSOD020000492.1"/>
</dbReference>
<dbReference type="SUPFAM" id="SSF47413">
    <property type="entry name" value="lambda repressor-like DNA-binding domains"/>
    <property type="match status" value="1"/>
</dbReference>
<evidence type="ECO:0000259" key="1">
    <source>
        <dbReference type="PROSITE" id="PS50943"/>
    </source>
</evidence>
<evidence type="ECO:0000313" key="2">
    <source>
        <dbReference type="EMBL" id="MBM6499887.1"/>
    </source>
</evidence>
<comment type="caution">
    <text evidence="2">The sequence shown here is derived from an EMBL/GenBank/DDBJ whole genome shotgun (WGS) entry which is preliminary data.</text>
</comment>
<dbReference type="PROSITE" id="PS50943">
    <property type="entry name" value="HTH_CROC1"/>
    <property type="match status" value="1"/>
</dbReference>
<dbReference type="EMBL" id="JACSOD020000492">
    <property type="protein sequence ID" value="MBM6499887.1"/>
    <property type="molecule type" value="Genomic_DNA"/>
</dbReference>
<dbReference type="CDD" id="cd00093">
    <property type="entry name" value="HTH_XRE"/>
    <property type="match status" value="1"/>
</dbReference>
<dbReference type="InterPro" id="IPR010982">
    <property type="entry name" value="Lambda_DNA-bd_dom_sf"/>
</dbReference>
<feature type="domain" description="HTH cro/C1-type" evidence="1">
    <location>
        <begin position="95"/>
        <end position="150"/>
    </location>
</feature>
<sequence>MKTHFDIEKIIKDGKINNELDLERAQIADRKLRLLAKEDSSFVSIRKKLRDIIEEYETRVWSKDNISYEKIKESEIAELIAEKEREFLLKRKTLIKDKLKSFNLTQEQLGLILGHRSKTYMSELINGISPFSLKDIIIMNRLLKIDILHLLPIFLSKNDQIKVKSAVIQLKNPKIKLTKEDLEFA</sequence>
<gene>
    <name evidence="2" type="ORF">H9X54_011330</name>
</gene>
<name>A0ABS2D099_9FLAO</name>
<organism evidence="2 3">
    <name type="scientific">Flavobacterium macrobrachii</name>
    <dbReference type="NCBI Taxonomy" id="591204"/>
    <lineage>
        <taxon>Bacteria</taxon>
        <taxon>Pseudomonadati</taxon>
        <taxon>Bacteroidota</taxon>
        <taxon>Flavobacteriia</taxon>
        <taxon>Flavobacteriales</taxon>
        <taxon>Flavobacteriaceae</taxon>
        <taxon>Flavobacterium</taxon>
    </lineage>
</organism>
<evidence type="ECO:0000313" key="3">
    <source>
        <dbReference type="Proteomes" id="UP000759529"/>
    </source>
</evidence>
<protein>
    <submittedName>
        <fullName evidence="2">Transcriptional regulator</fullName>
    </submittedName>
</protein>
<accession>A0ABS2D099</accession>